<evidence type="ECO:0000256" key="1">
    <source>
        <dbReference type="ARBA" id="ARBA00004123"/>
    </source>
</evidence>
<keyword evidence="3" id="KW-0804">Transcription</keyword>
<dbReference type="Proteomes" id="UP000008827">
    <property type="component" value="Chromosome 8"/>
</dbReference>
<dbReference type="InterPro" id="IPR001005">
    <property type="entry name" value="SANT/Myb"/>
</dbReference>
<sequence length="337" mass="39274">MSHEENKNVIEFLDEQAFYYDEEDEQWFKEKDDQWTKNIPCYKEDAANVVLNSVDFDFDMQDLDEFLKDLGTEDSSPERVPDPVVPVTPPTSGRVQVPSPPRVHAPAPQRVYTFADLVSATSAPTARVPTPHESPEETFNGIASGQVHAPISHQHHLLQQNMESNRVMLADDSSRSVPCKKYTHWTREEHISFLLGLENVGKKSWTYISQKFVPSKNPFQVASHAQKYFKRKNTPKKERKRKSIHDITLDDINTIVNPRIDQHNWIPPPPNFATQPHEIQQAQPMQQFNLHNPFHQMQQFNLHNPFHQMQQFQHNMSSQMDRYGYFNNWLHAMEHGN</sequence>
<reference evidence="8" key="2">
    <citation type="submission" date="2018-02" db="UniProtKB">
        <authorList>
            <consortium name="EnsemblPlants"/>
        </authorList>
    </citation>
    <scope>IDENTIFICATION</scope>
    <source>
        <strain evidence="8">Williams 82</strain>
    </source>
</reference>
<evidence type="ECO:0000256" key="3">
    <source>
        <dbReference type="ARBA" id="ARBA00023163"/>
    </source>
</evidence>
<dbReference type="SMART" id="SM00717">
    <property type="entry name" value="SANT"/>
    <property type="match status" value="1"/>
</dbReference>
<dbReference type="InterPro" id="IPR006447">
    <property type="entry name" value="Myb_dom_plants"/>
</dbReference>
<dbReference type="PANTHER" id="PTHR44042">
    <property type="entry name" value="DUPLICATED HOMEODOMAIN-LIKE SUPERFAMILY PROTEIN-RELATED"/>
    <property type="match status" value="1"/>
</dbReference>
<evidence type="ECO:0000313" key="9">
    <source>
        <dbReference type="Proteomes" id="UP000008827"/>
    </source>
</evidence>
<feature type="compositionally biased region" description="Basic and acidic residues" evidence="5">
    <location>
        <begin position="71"/>
        <end position="81"/>
    </location>
</feature>
<reference evidence="7" key="3">
    <citation type="submission" date="2018-07" db="EMBL/GenBank/DDBJ databases">
        <title>WGS assembly of Glycine max.</title>
        <authorList>
            <person name="Schmutz J."/>
            <person name="Cannon S."/>
            <person name="Schlueter J."/>
            <person name="Ma J."/>
            <person name="Mitros T."/>
            <person name="Nelson W."/>
            <person name="Hyten D."/>
            <person name="Song Q."/>
            <person name="Thelen J."/>
            <person name="Cheng J."/>
            <person name="Xu D."/>
            <person name="Hellsten U."/>
            <person name="May G."/>
            <person name="Yu Y."/>
            <person name="Sakurai T."/>
            <person name="Umezawa T."/>
            <person name="Bhattacharyya M."/>
            <person name="Sandhu D."/>
            <person name="Valliyodan B."/>
            <person name="Lindquist E."/>
            <person name="Peto M."/>
            <person name="Grant D."/>
            <person name="Shu S."/>
            <person name="Goodstein D."/>
            <person name="Barry K."/>
            <person name="Futrell-Griggs M."/>
            <person name="Abernathy B."/>
            <person name="Du J."/>
            <person name="Tian Z."/>
            <person name="Zhu L."/>
            <person name="Gill N."/>
            <person name="Joshi T."/>
            <person name="Libault M."/>
            <person name="Sethuraman A."/>
            <person name="Zhang X."/>
            <person name="Shinozaki K."/>
            <person name="Nguyen H."/>
            <person name="Wing R."/>
            <person name="Cregan P."/>
            <person name="Specht J."/>
            <person name="Grimwood J."/>
            <person name="Rokhsar D."/>
            <person name="Stacey G."/>
            <person name="Shoemaker R."/>
            <person name="Jackson S."/>
        </authorList>
    </citation>
    <scope>NUCLEOTIDE SEQUENCE</scope>
    <source>
        <tissue evidence="7">Callus</tissue>
    </source>
</reference>
<evidence type="ECO:0000259" key="6">
    <source>
        <dbReference type="PROSITE" id="PS50090"/>
    </source>
</evidence>
<dbReference type="PROSITE" id="PS50090">
    <property type="entry name" value="MYB_LIKE"/>
    <property type="match status" value="1"/>
</dbReference>
<keyword evidence="2" id="KW-0805">Transcription regulation</keyword>
<protein>
    <recommendedName>
        <fullName evidence="6">Myb-like domain-containing protein</fullName>
    </recommendedName>
</protein>
<dbReference type="Gramene" id="KRH46405">
    <property type="protein sequence ID" value="KRH46405"/>
    <property type="gene ID" value="GLYMA_08G331300"/>
</dbReference>
<name>A0A0R0J2F2_SOYBN</name>
<dbReference type="GO" id="GO:0003677">
    <property type="term" value="F:DNA binding"/>
    <property type="evidence" value="ECO:0007669"/>
    <property type="project" value="InterPro"/>
</dbReference>
<organism evidence="7">
    <name type="scientific">Glycine max</name>
    <name type="common">Soybean</name>
    <name type="synonym">Glycine hispida</name>
    <dbReference type="NCBI Taxonomy" id="3847"/>
    <lineage>
        <taxon>Eukaryota</taxon>
        <taxon>Viridiplantae</taxon>
        <taxon>Streptophyta</taxon>
        <taxon>Embryophyta</taxon>
        <taxon>Tracheophyta</taxon>
        <taxon>Spermatophyta</taxon>
        <taxon>Magnoliopsida</taxon>
        <taxon>eudicotyledons</taxon>
        <taxon>Gunneridae</taxon>
        <taxon>Pentapetalae</taxon>
        <taxon>rosids</taxon>
        <taxon>fabids</taxon>
        <taxon>Fabales</taxon>
        <taxon>Fabaceae</taxon>
        <taxon>Papilionoideae</taxon>
        <taxon>50 kb inversion clade</taxon>
        <taxon>NPAAA clade</taxon>
        <taxon>indigoferoid/millettioid clade</taxon>
        <taxon>Phaseoleae</taxon>
        <taxon>Glycine</taxon>
        <taxon>Glycine subgen. Soja</taxon>
    </lineage>
</organism>
<comment type="subcellular location">
    <subcellularLocation>
        <location evidence="1">Nucleus</location>
    </subcellularLocation>
</comment>
<proteinExistence type="predicted"/>
<gene>
    <name evidence="7" type="ORF">GLYMA_08G331300</name>
</gene>
<reference evidence="7 8" key="1">
    <citation type="journal article" date="2010" name="Nature">
        <title>Genome sequence of the palaeopolyploid soybean.</title>
        <authorList>
            <person name="Schmutz J."/>
            <person name="Cannon S.B."/>
            <person name="Schlueter J."/>
            <person name="Ma J."/>
            <person name="Mitros T."/>
            <person name="Nelson W."/>
            <person name="Hyten D.L."/>
            <person name="Song Q."/>
            <person name="Thelen J.J."/>
            <person name="Cheng J."/>
            <person name="Xu D."/>
            <person name="Hellsten U."/>
            <person name="May G.D."/>
            <person name="Yu Y."/>
            <person name="Sakurai T."/>
            <person name="Umezawa T."/>
            <person name="Bhattacharyya M.K."/>
            <person name="Sandhu D."/>
            <person name="Valliyodan B."/>
            <person name="Lindquist E."/>
            <person name="Peto M."/>
            <person name="Grant D."/>
            <person name="Shu S."/>
            <person name="Goodstein D."/>
            <person name="Barry K."/>
            <person name="Futrell-Griggs M."/>
            <person name="Abernathy B."/>
            <person name="Du J."/>
            <person name="Tian Z."/>
            <person name="Zhu L."/>
            <person name="Gill N."/>
            <person name="Joshi T."/>
            <person name="Libault M."/>
            <person name="Sethuraman A."/>
            <person name="Zhang X.-C."/>
            <person name="Shinozaki K."/>
            <person name="Nguyen H.T."/>
            <person name="Wing R.A."/>
            <person name="Cregan P."/>
            <person name="Specht J."/>
            <person name="Grimwood J."/>
            <person name="Rokhsar D."/>
            <person name="Stacey G."/>
            <person name="Shoemaker R.C."/>
            <person name="Jackson S.A."/>
        </authorList>
    </citation>
    <scope>NUCLEOTIDE SEQUENCE</scope>
    <source>
        <strain evidence="8">cv. Williams 82</strain>
        <tissue evidence="7">Callus</tissue>
    </source>
</reference>
<dbReference type="InterPro" id="IPR009057">
    <property type="entry name" value="Homeodomain-like_sf"/>
</dbReference>
<accession>A0A0R0J2F2</accession>
<keyword evidence="4" id="KW-0539">Nucleus</keyword>
<evidence type="ECO:0000256" key="2">
    <source>
        <dbReference type="ARBA" id="ARBA00023015"/>
    </source>
</evidence>
<feature type="domain" description="Myb-like" evidence="6">
    <location>
        <begin position="177"/>
        <end position="229"/>
    </location>
</feature>
<dbReference type="NCBIfam" id="TIGR01557">
    <property type="entry name" value="myb_SHAQKYF"/>
    <property type="match status" value="1"/>
</dbReference>
<dbReference type="SUPFAM" id="SSF46689">
    <property type="entry name" value="Homeodomain-like"/>
    <property type="match status" value="1"/>
</dbReference>
<dbReference type="SMR" id="A0A0R0J2F2"/>
<evidence type="ECO:0000313" key="7">
    <source>
        <dbReference type="EMBL" id="KRH46405.1"/>
    </source>
</evidence>
<dbReference type="AlphaFoldDB" id="A0A0R0J2F2"/>
<keyword evidence="9" id="KW-1185">Reference proteome</keyword>
<evidence type="ECO:0000256" key="5">
    <source>
        <dbReference type="SAM" id="MobiDB-lite"/>
    </source>
</evidence>
<dbReference type="CDD" id="cd00167">
    <property type="entry name" value="SANT"/>
    <property type="match status" value="1"/>
</dbReference>
<dbReference type="PANTHER" id="PTHR44042:SF15">
    <property type="entry name" value="DUPLICATED HOMEODOMAIN-LIKE SUPERFAMILY PROTEIN"/>
    <property type="match status" value="1"/>
</dbReference>
<evidence type="ECO:0000313" key="8">
    <source>
        <dbReference type="EnsemblPlants" id="KRH46405"/>
    </source>
</evidence>
<evidence type="ECO:0000256" key="4">
    <source>
        <dbReference type="ARBA" id="ARBA00023242"/>
    </source>
</evidence>
<feature type="region of interest" description="Disordered" evidence="5">
    <location>
        <begin position="71"/>
        <end position="106"/>
    </location>
</feature>
<dbReference type="EMBL" id="CM000841">
    <property type="protein sequence ID" value="KRH46405.1"/>
    <property type="molecule type" value="Genomic_DNA"/>
</dbReference>
<dbReference type="Gene3D" id="1.10.10.60">
    <property type="entry name" value="Homeodomain-like"/>
    <property type="match status" value="1"/>
</dbReference>
<dbReference type="EnsemblPlants" id="KRH46405">
    <property type="protein sequence ID" value="KRH46405"/>
    <property type="gene ID" value="GLYMA_08G331300"/>
</dbReference>
<dbReference type="InParanoid" id="A0A0R0J2F2"/>
<dbReference type="GO" id="GO:0005634">
    <property type="term" value="C:nucleus"/>
    <property type="evidence" value="ECO:0007669"/>
    <property type="project" value="UniProtKB-SubCell"/>
</dbReference>